<gene>
    <name evidence="4" type="ORF">SORBI_3005G122600</name>
</gene>
<dbReference type="GO" id="GO:0051087">
    <property type="term" value="F:protein-folding chaperone binding"/>
    <property type="evidence" value="ECO:0007669"/>
    <property type="project" value="InterPro"/>
</dbReference>
<accession>A0A1Z5RIV1</accession>
<dbReference type="InterPro" id="IPR003103">
    <property type="entry name" value="BAG_domain"/>
</dbReference>
<evidence type="ECO:0000259" key="3">
    <source>
        <dbReference type="PROSITE" id="PS51035"/>
    </source>
</evidence>
<feature type="domain" description="BAG" evidence="3">
    <location>
        <begin position="148"/>
        <end position="194"/>
    </location>
</feature>
<proteinExistence type="predicted"/>
<dbReference type="PROSITE" id="PS51035">
    <property type="entry name" value="BAG"/>
    <property type="match status" value="1"/>
</dbReference>
<dbReference type="Proteomes" id="UP000000768">
    <property type="component" value="Chromosome 5"/>
</dbReference>
<reference evidence="5" key="2">
    <citation type="journal article" date="2018" name="Plant J.">
        <title>The Sorghum bicolor reference genome: improved assembly, gene annotations, a transcriptome atlas, and signatures of genome organization.</title>
        <authorList>
            <person name="McCormick R.F."/>
            <person name="Truong S.K."/>
            <person name="Sreedasyam A."/>
            <person name="Jenkins J."/>
            <person name="Shu S."/>
            <person name="Sims D."/>
            <person name="Kennedy M."/>
            <person name="Amirebrahimi M."/>
            <person name="Weers B.D."/>
            <person name="McKinley B."/>
            <person name="Mattison A."/>
            <person name="Morishige D.T."/>
            <person name="Grimwood J."/>
            <person name="Schmutz J."/>
            <person name="Mullet J.E."/>
        </authorList>
    </citation>
    <scope>NUCLEOTIDE SEQUENCE [LARGE SCALE GENOMIC DNA]</scope>
    <source>
        <strain evidence="5">cv. BTx623</strain>
    </source>
</reference>
<evidence type="ECO:0000313" key="4">
    <source>
        <dbReference type="EMBL" id="OQU83471.1"/>
    </source>
</evidence>
<feature type="compositionally biased region" description="Low complexity" evidence="2">
    <location>
        <begin position="36"/>
        <end position="45"/>
    </location>
</feature>
<dbReference type="Gramene" id="OQU83471">
    <property type="protein sequence ID" value="OQU83471"/>
    <property type="gene ID" value="SORBI_3005G122600"/>
</dbReference>
<feature type="region of interest" description="Disordered" evidence="2">
    <location>
        <begin position="35"/>
        <end position="115"/>
    </location>
</feature>
<evidence type="ECO:0000256" key="2">
    <source>
        <dbReference type="SAM" id="MobiDB-lite"/>
    </source>
</evidence>
<dbReference type="AlphaFoldDB" id="A0A1Z5RIV1"/>
<dbReference type="InterPro" id="IPR040400">
    <property type="entry name" value="BAG5/6/7/8"/>
</dbReference>
<feature type="region of interest" description="Disordered" evidence="2">
    <location>
        <begin position="268"/>
        <end position="292"/>
    </location>
</feature>
<dbReference type="OMA" id="NEHTAPM"/>
<dbReference type="Pfam" id="PF02179">
    <property type="entry name" value="BAG"/>
    <property type="match status" value="1"/>
</dbReference>
<dbReference type="GO" id="GO:0006457">
    <property type="term" value="P:protein folding"/>
    <property type="evidence" value="ECO:0000318"/>
    <property type="project" value="GO_Central"/>
</dbReference>
<evidence type="ECO:0000256" key="1">
    <source>
        <dbReference type="ARBA" id="ARBA00023186"/>
    </source>
</evidence>
<dbReference type="PANTHER" id="PTHR33322:SF4">
    <property type="entry name" value="BAG DOMAIN CONTAINING PROTEIN, EXPRESSED"/>
    <property type="match status" value="1"/>
</dbReference>
<keyword evidence="1" id="KW-0143">Chaperone</keyword>
<dbReference type="SUPFAM" id="SSF63491">
    <property type="entry name" value="BAG domain"/>
    <property type="match status" value="1"/>
</dbReference>
<protein>
    <recommendedName>
        <fullName evidence="3">BAG domain-containing protein</fullName>
    </recommendedName>
</protein>
<dbReference type="InParanoid" id="A0A1Z5RIV1"/>
<evidence type="ECO:0000313" key="5">
    <source>
        <dbReference type="Proteomes" id="UP000000768"/>
    </source>
</evidence>
<dbReference type="EMBL" id="CM000764">
    <property type="protein sequence ID" value="OQU83471.1"/>
    <property type="molecule type" value="Genomic_DNA"/>
</dbReference>
<organism evidence="4 5">
    <name type="scientific">Sorghum bicolor</name>
    <name type="common">Sorghum</name>
    <name type="synonym">Sorghum vulgare</name>
    <dbReference type="NCBI Taxonomy" id="4558"/>
    <lineage>
        <taxon>Eukaryota</taxon>
        <taxon>Viridiplantae</taxon>
        <taxon>Streptophyta</taxon>
        <taxon>Embryophyta</taxon>
        <taxon>Tracheophyta</taxon>
        <taxon>Spermatophyta</taxon>
        <taxon>Magnoliopsida</taxon>
        <taxon>Liliopsida</taxon>
        <taxon>Poales</taxon>
        <taxon>Poaceae</taxon>
        <taxon>PACMAD clade</taxon>
        <taxon>Panicoideae</taxon>
        <taxon>Andropogonodae</taxon>
        <taxon>Andropogoneae</taxon>
        <taxon>Sorghinae</taxon>
        <taxon>Sorghum</taxon>
    </lineage>
</organism>
<name>A0A1Z5RIV1_SORBI</name>
<sequence length="384" mass="40999">MASQFFGYDPYDPYRYFYTAAPSMYDYDPYYQHQPAAAAKSTSKATARKTRETKTSFSIPVHGPDSDPQPVPPELKQKASGSGARAKPVEPPELKPVAPVMPSSSSSSEAVDAGGGAWVPGKKVLQREAEQVGEKVVSDAAAALLLADSRARVAVGEALMRMLLRLDAVRGAREYRRRVIKRVLALQDAVDALETKLAPAPAPARVEDEAEAEADAAPGATTAVEMVEESTVEPEVPDALQCGNETASIRTAVDMPTQVEVDDEAIAGGEPEAEDANVDVNEPEGSEADGEWEMVTEEENEHTAPMAATSDDQEPACLLETTTTASADAASDAVDVRKVMEMVTALYELSAKQGAMIGALAERVDALERTVRRMDQDALNTEGK</sequence>
<reference evidence="4 5" key="1">
    <citation type="journal article" date="2009" name="Nature">
        <title>The Sorghum bicolor genome and the diversification of grasses.</title>
        <authorList>
            <person name="Paterson A.H."/>
            <person name="Bowers J.E."/>
            <person name="Bruggmann R."/>
            <person name="Dubchak I."/>
            <person name="Grimwood J."/>
            <person name="Gundlach H."/>
            <person name="Haberer G."/>
            <person name="Hellsten U."/>
            <person name="Mitros T."/>
            <person name="Poliakov A."/>
            <person name="Schmutz J."/>
            <person name="Spannagl M."/>
            <person name="Tang H."/>
            <person name="Wang X."/>
            <person name="Wicker T."/>
            <person name="Bharti A.K."/>
            <person name="Chapman J."/>
            <person name="Feltus F.A."/>
            <person name="Gowik U."/>
            <person name="Grigoriev I.V."/>
            <person name="Lyons E."/>
            <person name="Maher C.A."/>
            <person name="Martis M."/>
            <person name="Narechania A."/>
            <person name="Otillar R.P."/>
            <person name="Penning B.W."/>
            <person name="Salamov A.A."/>
            <person name="Wang Y."/>
            <person name="Zhang L."/>
            <person name="Carpita N.C."/>
            <person name="Freeling M."/>
            <person name="Gingle A.R."/>
            <person name="Hash C.T."/>
            <person name="Keller B."/>
            <person name="Klein P."/>
            <person name="Kresovich S."/>
            <person name="McCann M.C."/>
            <person name="Ming R."/>
            <person name="Peterson D.G."/>
            <person name="Mehboob-ur-Rahman"/>
            <person name="Ware D."/>
            <person name="Westhoff P."/>
            <person name="Mayer K.F."/>
            <person name="Messing J."/>
            <person name="Rokhsar D.S."/>
        </authorList>
    </citation>
    <scope>NUCLEOTIDE SEQUENCE [LARGE SCALE GENOMIC DNA]</scope>
    <source>
        <strain evidence="5">cv. BTx623</strain>
    </source>
</reference>
<dbReference type="STRING" id="4558.A0A1Z5RIV1"/>
<keyword evidence="5" id="KW-1185">Reference proteome</keyword>
<dbReference type="PANTHER" id="PTHR33322">
    <property type="entry name" value="BAG DOMAIN CONTAINING PROTEIN, EXPRESSED"/>
    <property type="match status" value="1"/>
</dbReference>